<keyword evidence="2 4" id="KW-0862">Zinc</keyword>
<dbReference type="InterPro" id="IPR002328">
    <property type="entry name" value="ADH_Zn_CS"/>
</dbReference>
<dbReference type="InterPro" id="IPR013154">
    <property type="entry name" value="ADH-like_N"/>
</dbReference>
<keyword evidence="3" id="KW-0560">Oxidoreductase</keyword>
<gene>
    <name evidence="6" type="ORF">JFL75_00175</name>
</gene>
<dbReference type="InterPro" id="IPR036291">
    <property type="entry name" value="NAD(P)-bd_dom_sf"/>
</dbReference>
<dbReference type="Gene3D" id="3.40.50.720">
    <property type="entry name" value="NAD(P)-binding Rossmann-like Domain"/>
    <property type="match status" value="1"/>
</dbReference>
<dbReference type="RefSeq" id="WP_215626677.1">
    <property type="nucleotide sequence ID" value="NZ_CP067089.2"/>
</dbReference>
<dbReference type="Gene3D" id="3.90.180.10">
    <property type="entry name" value="Medium-chain alcohol dehydrogenases, catalytic domain"/>
    <property type="match status" value="1"/>
</dbReference>
<evidence type="ECO:0000256" key="2">
    <source>
        <dbReference type="ARBA" id="ARBA00022833"/>
    </source>
</evidence>
<dbReference type="InterPro" id="IPR011032">
    <property type="entry name" value="GroES-like_sf"/>
</dbReference>
<dbReference type="KEGG" id="bhc:JFL75_00175"/>
<keyword evidence="1 4" id="KW-0479">Metal-binding</keyword>
<reference evidence="6" key="1">
    <citation type="submission" date="2021-01" db="EMBL/GenBank/DDBJ databases">
        <title>Description of Breznakiella homolactica.</title>
        <authorList>
            <person name="Song Y."/>
            <person name="Brune A."/>
        </authorList>
    </citation>
    <scope>NUCLEOTIDE SEQUENCE</scope>
    <source>
        <strain evidence="6">RmG30</strain>
    </source>
</reference>
<proteinExistence type="inferred from homology"/>
<dbReference type="InterPro" id="IPR013149">
    <property type="entry name" value="ADH-like_C"/>
</dbReference>
<dbReference type="SMART" id="SM00829">
    <property type="entry name" value="PKS_ER"/>
    <property type="match status" value="1"/>
</dbReference>
<comment type="cofactor">
    <cofactor evidence="4">
        <name>Zn(2+)</name>
        <dbReference type="ChEBI" id="CHEBI:29105"/>
    </cofactor>
</comment>
<dbReference type="PANTHER" id="PTHR43401">
    <property type="entry name" value="L-THREONINE 3-DEHYDROGENASE"/>
    <property type="match status" value="1"/>
</dbReference>
<evidence type="ECO:0000256" key="4">
    <source>
        <dbReference type="RuleBase" id="RU361277"/>
    </source>
</evidence>
<dbReference type="InterPro" id="IPR020843">
    <property type="entry name" value="ER"/>
</dbReference>
<dbReference type="PROSITE" id="PS00059">
    <property type="entry name" value="ADH_ZINC"/>
    <property type="match status" value="1"/>
</dbReference>
<evidence type="ECO:0000256" key="3">
    <source>
        <dbReference type="ARBA" id="ARBA00023002"/>
    </source>
</evidence>
<dbReference type="AlphaFoldDB" id="A0A7T7XN20"/>
<organism evidence="6 7">
    <name type="scientific">Breznakiella homolactica</name>
    <dbReference type="NCBI Taxonomy" id="2798577"/>
    <lineage>
        <taxon>Bacteria</taxon>
        <taxon>Pseudomonadati</taxon>
        <taxon>Spirochaetota</taxon>
        <taxon>Spirochaetia</taxon>
        <taxon>Spirochaetales</taxon>
        <taxon>Breznakiellaceae</taxon>
        <taxon>Breznakiella</taxon>
    </lineage>
</organism>
<dbReference type="InterPro" id="IPR050129">
    <property type="entry name" value="Zn_alcohol_dh"/>
</dbReference>
<dbReference type="GO" id="GO:0016616">
    <property type="term" value="F:oxidoreductase activity, acting on the CH-OH group of donors, NAD or NADP as acceptor"/>
    <property type="evidence" value="ECO:0007669"/>
    <property type="project" value="UniProtKB-ARBA"/>
</dbReference>
<evidence type="ECO:0000313" key="7">
    <source>
        <dbReference type="Proteomes" id="UP000595917"/>
    </source>
</evidence>
<name>A0A7T7XN20_9SPIR</name>
<protein>
    <submittedName>
        <fullName evidence="6">Alcohol dehydrogenase catalytic domain-containing protein</fullName>
    </submittedName>
</protein>
<accession>A0A7T7XN20</accession>
<dbReference type="Pfam" id="PF08240">
    <property type="entry name" value="ADH_N"/>
    <property type="match status" value="1"/>
</dbReference>
<evidence type="ECO:0000313" key="6">
    <source>
        <dbReference type="EMBL" id="QQO09374.1"/>
    </source>
</evidence>
<comment type="similarity">
    <text evidence="4">Belongs to the zinc-containing alcohol dehydrogenase family.</text>
</comment>
<dbReference type="SUPFAM" id="SSF51735">
    <property type="entry name" value="NAD(P)-binding Rossmann-fold domains"/>
    <property type="match status" value="1"/>
</dbReference>
<dbReference type="SUPFAM" id="SSF50129">
    <property type="entry name" value="GroES-like"/>
    <property type="match status" value="1"/>
</dbReference>
<dbReference type="EMBL" id="CP067089">
    <property type="protein sequence ID" value="QQO09374.1"/>
    <property type="molecule type" value="Genomic_DNA"/>
</dbReference>
<dbReference type="Pfam" id="PF00107">
    <property type="entry name" value="ADH_zinc_N"/>
    <property type="match status" value="1"/>
</dbReference>
<evidence type="ECO:0000259" key="5">
    <source>
        <dbReference type="SMART" id="SM00829"/>
    </source>
</evidence>
<dbReference type="PANTHER" id="PTHR43401:SF2">
    <property type="entry name" value="L-THREONINE 3-DEHYDROGENASE"/>
    <property type="match status" value="1"/>
</dbReference>
<keyword evidence="7" id="KW-1185">Reference proteome</keyword>
<dbReference type="Proteomes" id="UP000595917">
    <property type="component" value="Chromosome"/>
</dbReference>
<evidence type="ECO:0000256" key="1">
    <source>
        <dbReference type="ARBA" id="ARBA00022723"/>
    </source>
</evidence>
<sequence>MDTMKAAVFEKQGSFVLKDVPVPSLAGDYHVLVEVEAVSICGTDVHITADPPGYIATDGTTLGHELCGTIIEKGKNVTHLDVGDRVVVNPNNYCGVCVYCRKNLPNQCSNIEALGIDYDGAFAKYVCIHSKVAYKIDKTVSPETAACAEPLACAINGLNKVNIKPGDSAVVIGAGPIGLMAAMLLKASGIANLFILETSEYRIDFARKLNLGSVLNPLKDDARKVIYDKTEIGADFVFDMTGSQIAPSIQLVRKGGSVVLFGVNKNSRTEIAQSEITTKEIAVLGTWLANATFPQAIKIIEEKSIDLASLITDVMPLDEIHSGIKKLASGQAIKIIIKP</sequence>
<dbReference type="GO" id="GO:0008270">
    <property type="term" value="F:zinc ion binding"/>
    <property type="evidence" value="ECO:0007669"/>
    <property type="project" value="InterPro"/>
</dbReference>
<feature type="domain" description="Enoyl reductase (ER)" evidence="5">
    <location>
        <begin position="13"/>
        <end position="337"/>
    </location>
</feature>